<name>A0AA90SYU7_9GAMM</name>
<keyword evidence="3" id="KW-1185">Reference proteome</keyword>
<feature type="signal peptide" evidence="1">
    <location>
        <begin position="1"/>
        <end position="28"/>
    </location>
</feature>
<dbReference type="EMBL" id="JASXSV010000029">
    <property type="protein sequence ID" value="MDP0590068.1"/>
    <property type="molecule type" value="Genomic_DNA"/>
</dbReference>
<comment type="caution">
    <text evidence="2">The sequence shown here is derived from an EMBL/GenBank/DDBJ whole genome shotgun (WGS) entry which is preliminary data.</text>
</comment>
<reference evidence="2 3" key="1">
    <citation type="journal article" date="2023" name="bioRxiv">
        <title>An intranuclear bacterial parasite of deep-sea mussels expresses apoptosis inhibitors acquired from its host.</title>
        <authorList>
            <person name="Gonzalez Porras M.A."/>
            <person name="Assie A."/>
            <person name="Tietjen M."/>
            <person name="Violette M."/>
            <person name="Kleiner M."/>
            <person name="Gruber-Vodicka H."/>
            <person name="Dubilier N."/>
            <person name="Leisch N."/>
        </authorList>
    </citation>
    <scope>NUCLEOTIDE SEQUENCE [LARGE SCALE GENOMIC DNA]</scope>
    <source>
        <strain evidence="2">IAP13</strain>
    </source>
</reference>
<accession>A0AA90SYU7</accession>
<proteinExistence type="predicted"/>
<protein>
    <submittedName>
        <fullName evidence="2">Uncharacterized protein</fullName>
    </submittedName>
</protein>
<dbReference type="AlphaFoldDB" id="A0AA90SYU7"/>
<keyword evidence="1" id="KW-0732">Signal</keyword>
<evidence type="ECO:0000313" key="3">
    <source>
        <dbReference type="Proteomes" id="UP001178148"/>
    </source>
</evidence>
<sequence length="55" mass="6094">MFLSNLNYLLKTGIVTFSLLSASAFVQAGNEFLASFERLKPSLDMRAAVPHEEFA</sequence>
<feature type="chain" id="PRO_5041720785" evidence="1">
    <location>
        <begin position="29"/>
        <end position="55"/>
    </location>
</feature>
<gene>
    <name evidence="2" type="ORF">QS748_13125</name>
</gene>
<organism evidence="2 3">
    <name type="scientific">Candidatus Endonucleibacter bathymodioli</name>
    <dbReference type="NCBI Taxonomy" id="539814"/>
    <lineage>
        <taxon>Bacteria</taxon>
        <taxon>Pseudomonadati</taxon>
        <taxon>Pseudomonadota</taxon>
        <taxon>Gammaproteobacteria</taxon>
        <taxon>Oceanospirillales</taxon>
        <taxon>Endozoicomonadaceae</taxon>
        <taxon>Candidatus Endonucleibacter</taxon>
    </lineage>
</organism>
<evidence type="ECO:0000313" key="2">
    <source>
        <dbReference type="EMBL" id="MDP0590068.1"/>
    </source>
</evidence>
<dbReference type="Proteomes" id="UP001178148">
    <property type="component" value="Unassembled WGS sequence"/>
</dbReference>
<evidence type="ECO:0000256" key="1">
    <source>
        <dbReference type="SAM" id="SignalP"/>
    </source>
</evidence>